<dbReference type="EMBL" id="SJPZ01000002">
    <property type="protein sequence ID" value="TWU62657.1"/>
    <property type="molecule type" value="Genomic_DNA"/>
</dbReference>
<evidence type="ECO:0000313" key="1">
    <source>
        <dbReference type="EMBL" id="TWU62657.1"/>
    </source>
</evidence>
<dbReference type="Proteomes" id="UP000316476">
    <property type="component" value="Unassembled WGS sequence"/>
</dbReference>
<dbReference type="OrthoDB" id="5522207at2"/>
<sequence>MEDVNQIALFPLGRIVMTKGVHLAISADEMLTALLRHAQGDWGDVCDEDWKTNEESLVRGFRLFSVYHASDKTKFWIITEADRSYTTILLPEEY</sequence>
<comment type="caution">
    <text evidence="1">The sequence shown here is derived from an EMBL/GenBank/DDBJ whole genome shotgun (WGS) entry which is preliminary data.</text>
</comment>
<proteinExistence type="predicted"/>
<dbReference type="AlphaFoldDB" id="A0A5C6FKX4"/>
<evidence type="ECO:0000313" key="2">
    <source>
        <dbReference type="Proteomes" id="UP000316476"/>
    </source>
</evidence>
<dbReference type="RefSeq" id="WP_146415425.1">
    <property type="nucleotide sequence ID" value="NZ_SJPZ01000002.1"/>
</dbReference>
<protein>
    <recommendedName>
        <fullName evidence="3">Plasmid related protein</fullName>
    </recommendedName>
</protein>
<name>A0A5C6FKX4_9PLAN</name>
<accession>A0A5C6FKX4</accession>
<organism evidence="1 2">
    <name type="scientific">Crateriforma conspicua</name>
    <dbReference type="NCBI Taxonomy" id="2527996"/>
    <lineage>
        <taxon>Bacteria</taxon>
        <taxon>Pseudomonadati</taxon>
        <taxon>Planctomycetota</taxon>
        <taxon>Planctomycetia</taxon>
        <taxon>Planctomycetales</taxon>
        <taxon>Planctomycetaceae</taxon>
        <taxon>Crateriforma</taxon>
    </lineage>
</organism>
<gene>
    <name evidence="1" type="ORF">V7x_43920</name>
</gene>
<reference evidence="1 2" key="1">
    <citation type="submission" date="2019-02" db="EMBL/GenBank/DDBJ databases">
        <title>Deep-cultivation of Planctomycetes and their phenomic and genomic characterization uncovers novel biology.</title>
        <authorList>
            <person name="Wiegand S."/>
            <person name="Jogler M."/>
            <person name="Boedeker C."/>
            <person name="Pinto D."/>
            <person name="Vollmers J."/>
            <person name="Rivas-Marin E."/>
            <person name="Kohn T."/>
            <person name="Peeters S.H."/>
            <person name="Heuer A."/>
            <person name="Rast P."/>
            <person name="Oberbeckmann S."/>
            <person name="Bunk B."/>
            <person name="Jeske O."/>
            <person name="Meyerdierks A."/>
            <person name="Storesund J.E."/>
            <person name="Kallscheuer N."/>
            <person name="Luecker S."/>
            <person name="Lage O.M."/>
            <person name="Pohl T."/>
            <person name="Merkel B.J."/>
            <person name="Hornburger P."/>
            <person name="Mueller R.-W."/>
            <person name="Bruemmer F."/>
            <person name="Labrenz M."/>
            <person name="Spormann A.M."/>
            <person name="Op Den Camp H."/>
            <person name="Overmann J."/>
            <person name="Amann R."/>
            <person name="Jetten M.S.M."/>
            <person name="Mascher T."/>
            <person name="Medema M.H."/>
            <person name="Devos D.P."/>
            <person name="Kaster A.-K."/>
            <person name="Ovreas L."/>
            <person name="Rohde M."/>
            <person name="Galperin M.Y."/>
            <person name="Jogler C."/>
        </authorList>
    </citation>
    <scope>NUCLEOTIDE SEQUENCE [LARGE SCALE GENOMIC DNA]</scope>
    <source>
        <strain evidence="1 2">V7</strain>
    </source>
</reference>
<evidence type="ECO:0008006" key="3">
    <source>
        <dbReference type="Google" id="ProtNLM"/>
    </source>
</evidence>